<dbReference type="AlphaFoldDB" id="A0A6L5XF52"/>
<evidence type="ECO:0000313" key="2">
    <source>
        <dbReference type="Proteomes" id="UP000483362"/>
    </source>
</evidence>
<protein>
    <submittedName>
        <fullName evidence="1">Uncharacterized protein</fullName>
    </submittedName>
</protein>
<dbReference type="RefSeq" id="WP_154328587.1">
    <property type="nucleotide sequence ID" value="NZ_CP045696.1"/>
</dbReference>
<organism evidence="1 2">
    <name type="scientific">Sodaliphilus pleomorphus</name>
    <dbReference type="NCBI Taxonomy" id="2606626"/>
    <lineage>
        <taxon>Bacteria</taxon>
        <taxon>Pseudomonadati</taxon>
        <taxon>Bacteroidota</taxon>
        <taxon>Bacteroidia</taxon>
        <taxon>Bacteroidales</taxon>
        <taxon>Muribaculaceae</taxon>
        <taxon>Sodaliphilus</taxon>
    </lineage>
</organism>
<proteinExistence type="predicted"/>
<name>A0A6L5XF52_9BACT</name>
<keyword evidence="2" id="KW-1185">Reference proteome</keyword>
<evidence type="ECO:0000313" key="1">
    <source>
        <dbReference type="EMBL" id="MSS17572.1"/>
    </source>
</evidence>
<sequence>MSTKTDKVFRIIESFAVYLQNYFGKAINKESFINEIKEYKRNGESMSFAYGDVRLPVIYREVLGIIAVKMPSSEVFILVDYQMNLFDNLTNLQDKLREKYPELIQ</sequence>
<reference evidence="1 2" key="1">
    <citation type="submission" date="2019-08" db="EMBL/GenBank/DDBJ databases">
        <title>In-depth cultivation of the pig gut microbiome towards novel bacterial diversity and tailored functional studies.</title>
        <authorList>
            <person name="Wylensek D."/>
            <person name="Hitch T.C.A."/>
            <person name="Clavel T."/>
        </authorList>
    </citation>
    <scope>NUCLEOTIDE SEQUENCE [LARGE SCALE GENOMIC DNA]</scope>
    <source>
        <strain evidence="1 2">Oil-RF-744-WCA-WT-10</strain>
    </source>
</reference>
<dbReference type="EMBL" id="VULT01000010">
    <property type="protein sequence ID" value="MSS17572.1"/>
    <property type="molecule type" value="Genomic_DNA"/>
</dbReference>
<accession>A0A6L5XF52</accession>
<dbReference type="Proteomes" id="UP000483362">
    <property type="component" value="Unassembled WGS sequence"/>
</dbReference>
<gene>
    <name evidence="1" type="ORF">FYJ29_07355</name>
</gene>
<comment type="caution">
    <text evidence="1">The sequence shown here is derived from an EMBL/GenBank/DDBJ whole genome shotgun (WGS) entry which is preliminary data.</text>
</comment>